<dbReference type="InterPro" id="IPR045584">
    <property type="entry name" value="Pilin-like"/>
</dbReference>
<organism evidence="2 3">
    <name type="scientific">Victivallis lenta</name>
    <dbReference type="NCBI Taxonomy" id="2606640"/>
    <lineage>
        <taxon>Bacteria</taxon>
        <taxon>Pseudomonadati</taxon>
        <taxon>Lentisphaerota</taxon>
        <taxon>Lentisphaeria</taxon>
        <taxon>Victivallales</taxon>
        <taxon>Victivallaceae</taxon>
        <taxon>Victivallis</taxon>
    </lineage>
</organism>
<evidence type="ECO:0000256" key="1">
    <source>
        <dbReference type="SAM" id="Phobius"/>
    </source>
</evidence>
<dbReference type="NCBIfam" id="TIGR02532">
    <property type="entry name" value="IV_pilin_GFxxxE"/>
    <property type="match status" value="1"/>
</dbReference>
<dbReference type="Gene3D" id="3.30.700.10">
    <property type="entry name" value="Glycoprotein, Type 4 Pilin"/>
    <property type="match status" value="1"/>
</dbReference>
<dbReference type="PANTHER" id="PTHR30093">
    <property type="entry name" value="GENERAL SECRETION PATHWAY PROTEIN G"/>
    <property type="match status" value="1"/>
</dbReference>
<comment type="caution">
    <text evidence="2">The sequence shown here is derived from an EMBL/GenBank/DDBJ whole genome shotgun (WGS) entry which is preliminary data.</text>
</comment>
<name>A0A844G080_9BACT</name>
<dbReference type="RefSeq" id="WP_154417115.1">
    <property type="nucleotide sequence ID" value="NZ_VUNS01000003.1"/>
</dbReference>
<feature type="transmembrane region" description="Helical" evidence="1">
    <location>
        <begin position="12"/>
        <end position="36"/>
    </location>
</feature>
<keyword evidence="1" id="KW-0472">Membrane</keyword>
<gene>
    <name evidence="2" type="ORF">FYJ85_04485</name>
</gene>
<accession>A0A844G080</accession>
<keyword evidence="1" id="KW-1133">Transmembrane helix</keyword>
<dbReference type="AlphaFoldDB" id="A0A844G080"/>
<keyword evidence="1" id="KW-0812">Transmembrane</keyword>
<reference evidence="2 3" key="1">
    <citation type="submission" date="2019-08" db="EMBL/GenBank/DDBJ databases">
        <title>In-depth cultivation of the pig gut microbiome towards novel bacterial diversity and tailored functional studies.</title>
        <authorList>
            <person name="Wylensek D."/>
            <person name="Hitch T.C.A."/>
            <person name="Clavel T."/>
        </authorList>
    </citation>
    <scope>NUCLEOTIDE SEQUENCE [LARGE SCALE GENOMIC DNA]</scope>
    <source>
        <strain evidence="2 3">BBE-744-WT-12</strain>
    </source>
</reference>
<protein>
    <submittedName>
        <fullName evidence="2">Prepilin-type N-terminal cleavage/methylation domain-containing protein</fullName>
    </submittedName>
</protein>
<keyword evidence="3" id="KW-1185">Reference proteome</keyword>
<dbReference type="Proteomes" id="UP000435649">
    <property type="component" value="Unassembled WGS sequence"/>
</dbReference>
<dbReference type="EMBL" id="VUNS01000003">
    <property type="protein sequence ID" value="MST96305.1"/>
    <property type="molecule type" value="Genomic_DNA"/>
</dbReference>
<evidence type="ECO:0000313" key="2">
    <source>
        <dbReference type="EMBL" id="MST96305.1"/>
    </source>
</evidence>
<dbReference type="SUPFAM" id="SSF54523">
    <property type="entry name" value="Pili subunits"/>
    <property type="match status" value="1"/>
</dbReference>
<evidence type="ECO:0000313" key="3">
    <source>
        <dbReference type="Proteomes" id="UP000435649"/>
    </source>
</evidence>
<proteinExistence type="predicted"/>
<sequence length="234" mass="26022">MKKRIVSNSLRNFTLIELLVVIAIIAILAAMLLPALNKSREKAKESQCMNNLKQLGTYTVLYLDAFNDAICTAATGYGEGTSGTYNLMLYLAGYLNSGQTRLTQCPNVTDIPEGISELELLTVHCYPANYNGAQTSRNEWEAQDVAGWDGALRFRKISVPSRFVFLADGRLKSRRLHRNKLTSSLDNSETWGASPWLSHRDAVNVLWGDGHAAAADRGEFISNYNKWGVTFLPR</sequence>
<dbReference type="InterPro" id="IPR012902">
    <property type="entry name" value="N_methyl_site"/>
</dbReference>